<dbReference type="PANTHER" id="PTHR11136">
    <property type="entry name" value="FOLYLPOLYGLUTAMATE SYNTHASE-RELATED"/>
    <property type="match status" value="1"/>
</dbReference>
<comment type="caution">
    <text evidence="9">The sequence shown here is derived from an EMBL/GenBank/DDBJ whole genome shotgun (WGS) entry which is preliminary data.</text>
</comment>
<dbReference type="Proteomes" id="UP001207337">
    <property type="component" value="Unassembled WGS sequence"/>
</dbReference>
<comment type="similarity">
    <text evidence="1 7">Belongs to the folylpolyglutamate synthase family.</text>
</comment>
<dbReference type="EMBL" id="JAJNDC010000001">
    <property type="protein sequence ID" value="MCW9712706.1"/>
    <property type="molecule type" value="Genomic_DNA"/>
</dbReference>
<dbReference type="Gene3D" id="3.90.190.20">
    <property type="entry name" value="Mur ligase, C-terminal domain"/>
    <property type="match status" value="1"/>
</dbReference>
<proteinExistence type="inferred from homology"/>
<dbReference type="InterPro" id="IPR001645">
    <property type="entry name" value="Folylpolyglutamate_synth"/>
</dbReference>
<dbReference type="InterPro" id="IPR013221">
    <property type="entry name" value="Mur_ligase_cen"/>
</dbReference>
<dbReference type="PANTHER" id="PTHR11136:SF0">
    <property type="entry name" value="DIHYDROFOLATE SYNTHETASE-RELATED"/>
    <property type="match status" value="1"/>
</dbReference>
<evidence type="ECO:0000256" key="6">
    <source>
        <dbReference type="ARBA" id="ARBA00022842"/>
    </source>
</evidence>
<name>A0ABT3PXX5_9BACT</name>
<evidence type="ECO:0000256" key="4">
    <source>
        <dbReference type="ARBA" id="ARBA00022741"/>
    </source>
</evidence>
<dbReference type="Pfam" id="PF08245">
    <property type="entry name" value="Mur_ligase_M"/>
    <property type="match status" value="1"/>
</dbReference>
<keyword evidence="3" id="KW-0479">Metal-binding</keyword>
<accession>A0ABT3PXX5</accession>
<protein>
    <submittedName>
        <fullName evidence="9">Bifunctional folylpolyglutamate synthase/dihydrofolate synthase</fullName>
    </submittedName>
</protein>
<evidence type="ECO:0000313" key="9">
    <source>
        <dbReference type="EMBL" id="MCW9712706.1"/>
    </source>
</evidence>
<keyword evidence="6" id="KW-0460">Magnesium</keyword>
<evidence type="ECO:0000256" key="3">
    <source>
        <dbReference type="ARBA" id="ARBA00022723"/>
    </source>
</evidence>
<evidence type="ECO:0000256" key="2">
    <source>
        <dbReference type="ARBA" id="ARBA00022598"/>
    </source>
</evidence>
<keyword evidence="10" id="KW-1185">Reference proteome</keyword>
<dbReference type="InterPro" id="IPR018109">
    <property type="entry name" value="Folylpolyglutamate_synth_CS"/>
</dbReference>
<sequence>MEFTSFGDVQEYLDAIPKFQTASSSAADFNLQKFTDFCAEIGNPQDAFPSIHVGGTNGKGSCCKILSTIYREAGYNVGVYSSPHILTFNERFNINGNCISDEDLLLFFQCYHHLIEEHRLTYFEISTAIAFWWFANSEIDIGIIEVGLGGRLDATNVVRPLVSVITSVALDHTDLLGDTLEQIAREKAGIIKEDRPVVLGKIQEEAEAVIMEVAEDQGSTVYSVEELSPRITKKRKLQLQINGHRKVYDIPPMAPVQAINMAISYRVVALLSSYFDVSEVSLRKALRELPSISARFEKLGEDLNWYFDGGHNREAIQALKEAVDSVGAVEESILVLSLMRDKVNNEVMNEFSEFKNIYYYTLNTKRAAPFEDIAKWLPQVMKFPTHLHEQRRLLKVFKSELVIFAGSFYFYATVRDWIQELD</sequence>
<dbReference type="InterPro" id="IPR036565">
    <property type="entry name" value="Mur-like_cat_sf"/>
</dbReference>
<evidence type="ECO:0000256" key="7">
    <source>
        <dbReference type="PIRNR" id="PIRNR001563"/>
    </source>
</evidence>
<dbReference type="PIRSF" id="PIRSF001563">
    <property type="entry name" value="Folylpolyglu_synth"/>
    <property type="match status" value="1"/>
</dbReference>
<keyword evidence="5 7" id="KW-0067">ATP-binding</keyword>
<keyword evidence="4 7" id="KW-0547">Nucleotide-binding</keyword>
<evidence type="ECO:0000259" key="8">
    <source>
        <dbReference type="Pfam" id="PF08245"/>
    </source>
</evidence>
<dbReference type="InterPro" id="IPR036615">
    <property type="entry name" value="Mur_ligase_C_dom_sf"/>
</dbReference>
<feature type="domain" description="Mur ligase central" evidence="8">
    <location>
        <begin position="53"/>
        <end position="239"/>
    </location>
</feature>
<dbReference type="Gene3D" id="3.40.1190.10">
    <property type="entry name" value="Mur-like, catalytic domain"/>
    <property type="match status" value="1"/>
</dbReference>
<organism evidence="9 10">
    <name type="scientific">Fodinibius salicampi</name>
    <dbReference type="NCBI Taxonomy" id="1920655"/>
    <lineage>
        <taxon>Bacteria</taxon>
        <taxon>Pseudomonadati</taxon>
        <taxon>Balneolota</taxon>
        <taxon>Balneolia</taxon>
        <taxon>Balneolales</taxon>
        <taxon>Balneolaceae</taxon>
        <taxon>Fodinibius</taxon>
    </lineage>
</organism>
<keyword evidence="2 7" id="KW-0436">Ligase</keyword>
<reference evidence="9 10" key="1">
    <citation type="submission" date="2021-11" db="EMBL/GenBank/DDBJ databases">
        <title>Aliifidinibius sp. nov., a new bacterium isolated from saline soil.</title>
        <authorList>
            <person name="Galisteo C."/>
            <person name="De La Haba R."/>
            <person name="Sanchez-Porro C."/>
            <person name="Ventosa A."/>
        </authorList>
    </citation>
    <scope>NUCLEOTIDE SEQUENCE [LARGE SCALE GENOMIC DNA]</scope>
    <source>
        <strain evidence="9 10">KACC 190600</strain>
    </source>
</reference>
<dbReference type="RefSeq" id="WP_265788853.1">
    <property type="nucleotide sequence ID" value="NZ_BAABRS010000001.1"/>
</dbReference>
<evidence type="ECO:0000256" key="1">
    <source>
        <dbReference type="ARBA" id="ARBA00008276"/>
    </source>
</evidence>
<dbReference type="SUPFAM" id="SSF53623">
    <property type="entry name" value="MurD-like peptide ligases, catalytic domain"/>
    <property type="match status" value="1"/>
</dbReference>
<dbReference type="SUPFAM" id="SSF53244">
    <property type="entry name" value="MurD-like peptide ligases, peptide-binding domain"/>
    <property type="match status" value="1"/>
</dbReference>
<evidence type="ECO:0000313" key="10">
    <source>
        <dbReference type="Proteomes" id="UP001207337"/>
    </source>
</evidence>
<dbReference type="PROSITE" id="PS01012">
    <property type="entry name" value="FOLYLPOLYGLU_SYNT_2"/>
    <property type="match status" value="1"/>
</dbReference>
<gene>
    <name evidence="9" type="ORF">LQ318_07300</name>
</gene>
<evidence type="ECO:0000256" key="5">
    <source>
        <dbReference type="ARBA" id="ARBA00022840"/>
    </source>
</evidence>
<dbReference type="NCBIfam" id="TIGR01499">
    <property type="entry name" value="folC"/>
    <property type="match status" value="1"/>
</dbReference>